<keyword evidence="3" id="KW-1185">Reference proteome</keyword>
<dbReference type="Proteomes" id="UP000887229">
    <property type="component" value="Unassembled WGS sequence"/>
</dbReference>
<sequence>MPSPRVRILLRVLGLLAFPFALWRIIPENYDDAARRVADAGRVAVGFDLGQSYATSVAHFSNGTVVSLPKIPGSEDYIAFMARMNNQPPSFLPDGYVNQRPSRPQLLQDLWTLFMRSIGLPPSKDAAVLVRMKVALKAASEVALGHAIDSAAVTAPWRASWQHEVPSLGIVNTALLLAGITPVALEDNDTLYMGEINSLLAAHKRKLCPAIWCADHFGSDAGEPQPINFLISFTNQSLHTSFQVTRCFFLDSWSNDFGTIDSRYGLDKLMHMGPERREDFWTSIHDHLVERVTKYLGRHSPHPRVPFLALVAGEASDTPEFRTVLQEVTESVARLRVADARSQGEPEGTDIRPMELLIADDPTFAAARGAAFWMRMQLDWSYCEDCFASRPGEYVSQYDMLSESHVEL</sequence>
<proteinExistence type="predicted"/>
<dbReference type="GeneID" id="70293715"/>
<evidence type="ECO:0000256" key="1">
    <source>
        <dbReference type="SAM" id="SignalP"/>
    </source>
</evidence>
<gene>
    <name evidence="2" type="ORF">F5Z01DRAFT_644985</name>
</gene>
<evidence type="ECO:0000313" key="2">
    <source>
        <dbReference type="EMBL" id="KAG9258054.1"/>
    </source>
</evidence>
<protein>
    <submittedName>
        <fullName evidence="2">Uncharacterized protein</fullName>
    </submittedName>
</protein>
<feature type="signal peptide" evidence="1">
    <location>
        <begin position="1"/>
        <end position="23"/>
    </location>
</feature>
<reference evidence="2" key="1">
    <citation type="journal article" date="2021" name="IMA Fungus">
        <title>Genomic characterization of three marine fungi, including Emericellopsis atlantica sp. nov. with signatures of a generalist lifestyle and marine biomass degradation.</title>
        <authorList>
            <person name="Hagestad O.C."/>
            <person name="Hou L."/>
            <person name="Andersen J.H."/>
            <person name="Hansen E.H."/>
            <person name="Altermark B."/>
            <person name="Li C."/>
            <person name="Kuhnert E."/>
            <person name="Cox R.J."/>
            <person name="Crous P.W."/>
            <person name="Spatafora J.W."/>
            <person name="Lail K."/>
            <person name="Amirebrahimi M."/>
            <person name="Lipzen A."/>
            <person name="Pangilinan J."/>
            <person name="Andreopoulos W."/>
            <person name="Hayes R.D."/>
            <person name="Ng V."/>
            <person name="Grigoriev I.V."/>
            <person name="Jackson S.A."/>
            <person name="Sutton T.D.S."/>
            <person name="Dobson A.D.W."/>
            <person name="Rama T."/>
        </authorList>
    </citation>
    <scope>NUCLEOTIDE SEQUENCE</scope>
    <source>
        <strain evidence="2">TS7</strain>
    </source>
</reference>
<dbReference type="EMBL" id="MU251244">
    <property type="protein sequence ID" value="KAG9258054.1"/>
    <property type="molecule type" value="Genomic_DNA"/>
</dbReference>
<comment type="caution">
    <text evidence="2">The sequence shown here is derived from an EMBL/GenBank/DDBJ whole genome shotgun (WGS) entry which is preliminary data.</text>
</comment>
<dbReference type="OrthoDB" id="3643156at2759"/>
<organism evidence="2 3">
    <name type="scientific">Emericellopsis atlantica</name>
    <dbReference type="NCBI Taxonomy" id="2614577"/>
    <lineage>
        <taxon>Eukaryota</taxon>
        <taxon>Fungi</taxon>
        <taxon>Dikarya</taxon>
        <taxon>Ascomycota</taxon>
        <taxon>Pezizomycotina</taxon>
        <taxon>Sordariomycetes</taxon>
        <taxon>Hypocreomycetidae</taxon>
        <taxon>Hypocreales</taxon>
        <taxon>Bionectriaceae</taxon>
        <taxon>Emericellopsis</taxon>
    </lineage>
</organism>
<dbReference type="AlphaFoldDB" id="A0A9P7ZTK1"/>
<evidence type="ECO:0000313" key="3">
    <source>
        <dbReference type="Proteomes" id="UP000887229"/>
    </source>
</evidence>
<feature type="chain" id="PRO_5040261367" evidence="1">
    <location>
        <begin position="24"/>
        <end position="408"/>
    </location>
</feature>
<dbReference type="RefSeq" id="XP_046121978.1">
    <property type="nucleotide sequence ID" value="XM_046262812.1"/>
</dbReference>
<name>A0A9P7ZTK1_9HYPO</name>
<keyword evidence="1" id="KW-0732">Signal</keyword>
<accession>A0A9P7ZTK1</accession>